<accession>A0A829DCU9</accession>
<name>A0A829DCU9_LEPIR</name>
<comment type="caution">
    <text evidence="1">The sequence shown here is derived from an EMBL/GenBank/DDBJ whole genome shotgun (WGS) entry which is preliminary data.</text>
</comment>
<proteinExistence type="predicted"/>
<evidence type="ECO:0000313" key="1">
    <source>
        <dbReference type="EMBL" id="EMY06461.1"/>
    </source>
</evidence>
<sequence>MKVSSYHFAFLSRCMVFRTLLSAFDGIHRNECLNENWFKDIEEAKRLIED</sequence>
<reference evidence="1 2" key="1">
    <citation type="submission" date="2013-02" db="EMBL/GenBank/DDBJ databases">
        <authorList>
            <person name="Harkins D.M."/>
            <person name="Durkin A.S."/>
            <person name="Brinkac L.M."/>
            <person name="Haft D.H."/>
            <person name="Selengut J.D."/>
            <person name="Sanka R."/>
            <person name="DePew J."/>
            <person name="Purushe J."/>
            <person name="Whelen A.C."/>
            <person name="Vinetz J.M."/>
            <person name="Sutton G.G."/>
            <person name="Nierman W.C."/>
            <person name="Fouts D.E."/>
        </authorList>
    </citation>
    <scope>NUCLEOTIDE SEQUENCE [LARGE SCALE GENOMIC DNA]</scope>
    <source>
        <strain evidence="1 2">2002000626</strain>
    </source>
</reference>
<organism evidence="1 2">
    <name type="scientific">Leptospira interrogans str. 2002000626</name>
    <dbReference type="NCBI Taxonomy" id="996803"/>
    <lineage>
        <taxon>Bacteria</taxon>
        <taxon>Pseudomonadati</taxon>
        <taxon>Spirochaetota</taxon>
        <taxon>Spirochaetia</taxon>
        <taxon>Leptospirales</taxon>
        <taxon>Leptospiraceae</taxon>
        <taxon>Leptospira</taxon>
    </lineage>
</organism>
<dbReference type="Proteomes" id="UP000012329">
    <property type="component" value="Unassembled WGS sequence"/>
</dbReference>
<gene>
    <name evidence="1" type="ORF">LEP1GSC029_0241</name>
</gene>
<evidence type="ECO:0000313" key="2">
    <source>
        <dbReference type="Proteomes" id="UP000012329"/>
    </source>
</evidence>
<dbReference type="EMBL" id="AFJL02000034">
    <property type="protein sequence ID" value="EMY06461.1"/>
    <property type="molecule type" value="Genomic_DNA"/>
</dbReference>
<protein>
    <submittedName>
        <fullName evidence="1">Uncharacterized protein</fullName>
    </submittedName>
</protein>
<dbReference type="AlphaFoldDB" id="A0A829DCU9"/>